<dbReference type="Pfam" id="PF00271">
    <property type="entry name" value="Helicase_C"/>
    <property type="match status" value="1"/>
</dbReference>
<keyword evidence="2" id="KW-0238">DNA-binding</keyword>
<dbReference type="EMBL" id="PGCJ01000955">
    <property type="protein sequence ID" value="PLW13259.1"/>
    <property type="molecule type" value="Genomic_DNA"/>
</dbReference>
<comment type="caution">
    <text evidence="8">The sequence shown here is derived from an EMBL/GenBank/DDBJ whole genome shotgun (WGS) entry which is preliminary data.</text>
</comment>
<proteinExistence type="inferred from homology"/>
<dbReference type="InterPro" id="IPR027417">
    <property type="entry name" value="P-loop_NTPase"/>
</dbReference>
<dbReference type="GO" id="GO:0005694">
    <property type="term" value="C:chromosome"/>
    <property type="evidence" value="ECO:0007669"/>
    <property type="project" value="TreeGrafter"/>
</dbReference>
<keyword evidence="3" id="KW-0413">Isomerase</keyword>
<comment type="similarity">
    <text evidence="1">Belongs to the helicase family. RecQ subfamily.</text>
</comment>
<dbReference type="GO" id="GO:0005737">
    <property type="term" value="C:cytoplasm"/>
    <property type="evidence" value="ECO:0007669"/>
    <property type="project" value="TreeGrafter"/>
</dbReference>
<sequence length="351" mass="38500">MTTKDRNGKYQGVVVVLNPLDALGDDQVSEKIAANYTAINLTAPNCDGKAATDVANGVFNFIYLSPEIFLNNKTFEEIYLSPKFQSKLVLVVVDEAHMIYTWGMAETGQKVGKVSARHQDQGAFRISYGNLSSALLNKNKSPLLLMSATCPPKAIKAIKTSLKLEDSEIDIIRGELTRPEIRILRIPMCKSLSSCEDISILYAFAKDVPSSELVPSLIYSGTRHMTQTVLEILSVARGTPGEYKIADSLFGRRYHACTGKRDKEDRIADFGQSKFPIISCTLALGVGQNWRTVRQVVHIGRGDPSLICQMIGRGGRDGKPALALLFMEPERTGGKNSVSDFAIGPYDSDED</sequence>
<evidence type="ECO:0000256" key="3">
    <source>
        <dbReference type="ARBA" id="ARBA00023235"/>
    </source>
</evidence>
<dbReference type="InterPro" id="IPR001650">
    <property type="entry name" value="Helicase_C-like"/>
</dbReference>
<dbReference type="PANTHER" id="PTHR13710">
    <property type="entry name" value="DNA HELICASE RECQ FAMILY MEMBER"/>
    <property type="match status" value="1"/>
</dbReference>
<name>A0A2N5SJ57_9BASI</name>
<dbReference type="OrthoDB" id="10261556at2759"/>
<evidence type="ECO:0000256" key="5">
    <source>
        <dbReference type="ARBA" id="ARBA00034808"/>
    </source>
</evidence>
<feature type="region of interest" description="Disordered" evidence="6">
    <location>
        <begin position="332"/>
        <end position="351"/>
    </location>
</feature>
<dbReference type="GO" id="GO:0003677">
    <property type="term" value="F:DNA binding"/>
    <property type="evidence" value="ECO:0007669"/>
    <property type="project" value="UniProtKB-KW"/>
</dbReference>
<gene>
    <name evidence="8" type="ORF">PCANC_18940</name>
</gene>
<dbReference type="Gene3D" id="3.40.50.300">
    <property type="entry name" value="P-loop containing nucleotide triphosphate hydrolases"/>
    <property type="match status" value="2"/>
</dbReference>
<dbReference type="GO" id="GO:0043138">
    <property type="term" value="F:3'-5' DNA helicase activity"/>
    <property type="evidence" value="ECO:0007669"/>
    <property type="project" value="UniProtKB-EC"/>
</dbReference>
<evidence type="ECO:0000256" key="4">
    <source>
        <dbReference type="ARBA" id="ARBA00034617"/>
    </source>
</evidence>
<reference evidence="8 9" key="1">
    <citation type="submission" date="2017-11" db="EMBL/GenBank/DDBJ databases">
        <title>De novo assembly and phasing of dikaryotic genomes from two isolates of Puccinia coronata f. sp. avenae, the causal agent of oat crown rust.</title>
        <authorList>
            <person name="Miller M.E."/>
            <person name="Zhang Y."/>
            <person name="Omidvar V."/>
            <person name="Sperschneider J."/>
            <person name="Schwessinger B."/>
            <person name="Raley C."/>
            <person name="Palmer J.M."/>
            <person name="Garnica D."/>
            <person name="Upadhyaya N."/>
            <person name="Rathjen J."/>
            <person name="Taylor J.M."/>
            <person name="Park R.F."/>
            <person name="Dodds P.N."/>
            <person name="Hirsch C.D."/>
            <person name="Kianian S.F."/>
            <person name="Figueroa M."/>
        </authorList>
    </citation>
    <scope>NUCLEOTIDE SEQUENCE [LARGE SCALE GENOMIC DNA]</scope>
    <source>
        <strain evidence="8">12NC29</strain>
    </source>
</reference>
<evidence type="ECO:0000313" key="8">
    <source>
        <dbReference type="EMBL" id="PLW13259.1"/>
    </source>
</evidence>
<dbReference type="EC" id="5.6.2.4" evidence="5"/>
<keyword evidence="9" id="KW-1185">Reference proteome</keyword>
<evidence type="ECO:0000259" key="7">
    <source>
        <dbReference type="PROSITE" id="PS51192"/>
    </source>
</evidence>
<dbReference type="PROSITE" id="PS51192">
    <property type="entry name" value="HELICASE_ATP_BIND_1"/>
    <property type="match status" value="1"/>
</dbReference>
<feature type="domain" description="Helicase ATP-binding" evidence="7">
    <location>
        <begin position="1"/>
        <end position="168"/>
    </location>
</feature>
<comment type="catalytic activity">
    <reaction evidence="4">
        <text>Couples ATP hydrolysis with the unwinding of duplex DNA by translocating in the 3'-5' direction.</text>
        <dbReference type="EC" id="5.6.2.4"/>
    </reaction>
</comment>
<dbReference type="SMART" id="SM00490">
    <property type="entry name" value="HELICc"/>
    <property type="match status" value="1"/>
</dbReference>
<dbReference type="GO" id="GO:0009378">
    <property type="term" value="F:four-way junction helicase activity"/>
    <property type="evidence" value="ECO:0007669"/>
    <property type="project" value="TreeGrafter"/>
</dbReference>
<dbReference type="STRING" id="200324.A0A2N5SJ57"/>
<dbReference type="AlphaFoldDB" id="A0A2N5SJ57"/>
<dbReference type="PANTHER" id="PTHR13710:SF105">
    <property type="entry name" value="ATP-DEPENDENT DNA HELICASE Q1"/>
    <property type="match status" value="1"/>
</dbReference>
<dbReference type="InterPro" id="IPR014001">
    <property type="entry name" value="Helicase_ATP-bd"/>
</dbReference>
<dbReference type="Proteomes" id="UP000235388">
    <property type="component" value="Unassembled WGS sequence"/>
</dbReference>
<evidence type="ECO:0000256" key="6">
    <source>
        <dbReference type="SAM" id="MobiDB-lite"/>
    </source>
</evidence>
<dbReference type="GO" id="GO:0000724">
    <property type="term" value="P:double-strand break repair via homologous recombination"/>
    <property type="evidence" value="ECO:0007669"/>
    <property type="project" value="TreeGrafter"/>
</dbReference>
<evidence type="ECO:0000256" key="2">
    <source>
        <dbReference type="ARBA" id="ARBA00023125"/>
    </source>
</evidence>
<evidence type="ECO:0000256" key="1">
    <source>
        <dbReference type="ARBA" id="ARBA00005446"/>
    </source>
</evidence>
<dbReference type="SUPFAM" id="SSF52540">
    <property type="entry name" value="P-loop containing nucleoside triphosphate hydrolases"/>
    <property type="match status" value="1"/>
</dbReference>
<organism evidence="8 9">
    <name type="scientific">Puccinia coronata f. sp. avenae</name>
    <dbReference type="NCBI Taxonomy" id="200324"/>
    <lineage>
        <taxon>Eukaryota</taxon>
        <taxon>Fungi</taxon>
        <taxon>Dikarya</taxon>
        <taxon>Basidiomycota</taxon>
        <taxon>Pucciniomycotina</taxon>
        <taxon>Pucciniomycetes</taxon>
        <taxon>Pucciniales</taxon>
        <taxon>Pucciniaceae</taxon>
        <taxon>Puccinia</taxon>
    </lineage>
</organism>
<protein>
    <recommendedName>
        <fullName evidence="5">DNA 3'-5' helicase</fullName>
        <ecNumber evidence="5">5.6.2.4</ecNumber>
    </recommendedName>
</protein>
<evidence type="ECO:0000313" key="9">
    <source>
        <dbReference type="Proteomes" id="UP000235388"/>
    </source>
</evidence>
<accession>A0A2N5SJ57</accession>